<dbReference type="Proteomes" id="UP000554482">
    <property type="component" value="Unassembled WGS sequence"/>
</dbReference>
<evidence type="ECO:0000313" key="1">
    <source>
        <dbReference type="EMBL" id="KAF5181168.1"/>
    </source>
</evidence>
<evidence type="ECO:0000313" key="2">
    <source>
        <dbReference type="Proteomes" id="UP000554482"/>
    </source>
</evidence>
<accession>A0A7J6V908</accession>
<comment type="caution">
    <text evidence="1">The sequence shown here is derived from an EMBL/GenBank/DDBJ whole genome shotgun (WGS) entry which is preliminary data.</text>
</comment>
<reference evidence="1 2" key="1">
    <citation type="submission" date="2020-06" db="EMBL/GenBank/DDBJ databases">
        <title>Transcriptomic and genomic resources for Thalictrum thalictroides and T. hernandezii: Facilitating candidate gene discovery in an emerging model plant lineage.</title>
        <authorList>
            <person name="Arias T."/>
            <person name="Riano-Pachon D.M."/>
            <person name="Di Stilio V.S."/>
        </authorList>
    </citation>
    <scope>NUCLEOTIDE SEQUENCE [LARGE SCALE GENOMIC DNA]</scope>
    <source>
        <strain evidence="2">cv. WT478/WT964</strain>
        <tissue evidence="1">Leaves</tissue>
    </source>
</reference>
<keyword evidence="2" id="KW-1185">Reference proteome</keyword>
<organism evidence="1 2">
    <name type="scientific">Thalictrum thalictroides</name>
    <name type="common">Rue-anemone</name>
    <name type="synonym">Anemone thalictroides</name>
    <dbReference type="NCBI Taxonomy" id="46969"/>
    <lineage>
        <taxon>Eukaryota</taxon>
        <taxon>Viridiplantae</taxon>
        <taxon>Streptophyta</taxon>
        <taxon>Embryophyta</taxon>
        <taxon>Tracheophyta</taxon>
        <taxon>Spermatophyta</taxon>
        <taxon>Magnoliopsida</taxon>
        <taxon>Ranunculales</taxon>
        <taxon>Ranunculaceae</taxon>
        <taxon>Thalictroideae</taxon>
        <taxon>Thalictrum</taxon>
    </lineage>
</organism>
<gene>
    <name evidence="1" type="ORF">FRX31_029246</name>
</gene>
<sequence length="60" mass="6717">MTKANVILIQESKIKDSRGIVDAKLFPNEWEWECVSSNGLSGGMVLAWNTNEIAMKDSFL</sequence>
<dbReference type="AlphaFoldDB" id="A0A7J6V908"/>
<dbReference type="EMBL" id="JABWDY010036505">
    <property type="protein sequence ID" value="KAF5181168.1"/>
    <property type="molecule type" value="Genomic_DNA"/>
</dbReference>
<protein>
    <submittedName>
        <fullName evidence="1">Uncharacterized protein</fullName>
    </submittedName>
</protein>
<proteinExistence type="predicted"/>
<feature type="non-terminal residue" evidence="1">
    <location>
        <position position="60"/>
    </location>
</feature>
<name>A0A7J6V908_THATH</name>